<protein>
    <submittedName>
        <fullName evidence="2">Uncharacterized protein</fullName>
    </submittedName>
</protein>
<name>A0AAD1UHD8_EUPCR</name>
<feature type="compositionally biased region" description="Basic and acidic residues" evidence="1">
    <location>
        <begin position="20"/>
        <end position="30"/>
    </location>
</feature>
<comment type="caution">
    <text evidence="2">The sequence shown here is derived from an EMBL/GenBank/DDBJ whole genome shotgun (WGS) entry which is preliminary data.</text>
</comment>
<feature type="compositionally biased region" description="Basic and acidic residues" evidence="1">
    <location>
        <begin position="77"/>
        <end position="87"/>
    </location>
</feature>
<dbReference type="EMBL" id="CAMPGE010006470">
    <property type="protein sequence ID" value="CAI2365316.1"/>
    <property type="molecule type" value="Genomic_DNA"/>
</dbReference>
<feature type="region of interest" description="Disordered" evidence="1">
    <location>
        <begin position="68"/>
        <end position="106"/>
    </location>
</feature>
<accession>A0AAD1UHD8</accession>
<evidence type="ECO:0000313" key="3">
    <source>
        <dbReference type="Proteomes" id="UP001295684"/>
    </source>
</evidence>
<feature type="region of interest" description="Disordered" evidence="1">
    <location>
        <begin position="1"/>
        <end position="36"/>
    </location>
</feature>
<keyword evidence="3" id="KW-1185">Reference proteome</keyword>
<feature type="compositionally biased region" description="Basic and acidic residues" evidence="1">
    <location>
        <begin position="1"/>
        <end position="10"/>
    </location>
</feature>
<sequence>MSKLGQDKEANQPMATALAKNEEYKEKGGNRESSIYQKFKMNSHKIMLENTSLNQIKCNERLSFIKKRIGRNQNGRKSVDPKKHPDDASSGMADLQKQSENSKMSQAKNVMLPTQQNSIVEIEQRILKKMKNKNKTDRNAGVNRSAVNKHIWASEGRNLVSPGSDKAESSFPSLTDKFQVSARSSPYGKRTAGNNIRIKNGKKEISQAMARIKKSVLKNRPNRNSILGEEGSNIVISLKNDAPYNNEPEDKINLSYSYSESLKDPKVYNSKKREIPIVRKNLSKLFENCKVPKFSNKRYEIDTADTETSLGYKGMKKILGNGSNSSASLIAHNEYLDNSGKKSNLHQRLAKGRNLSVNKSMSIGKSKDISSLGTSTNSTSNIILPKIKNNSVLGRSLFK</sequence>
<reference evidence="2" key="1">
    <citation type="submission" date="2023-07" db="EMBL/GenBank/DDBJ databases">
        <authorList>
            <consortium name="AG Swart"/>
            <person name="Singh M."/>
            <person name="Singh A."/>
            <person name="Seah K."/>
            <person name="Emmerich C."/>
        </authorList>
    </citation>
    <scope>NUCLEOTIDE SEQUENCE</scope>
    <source>
        <strain evidence="2">DP1</strain>
    </source>
</reference>
<organism evidence="2 3">
    <name type="scientific">Euplotes crassus</name>
    <dbReference type="NCBI Taxonomy" id="5936"/>
    <lineage>
        <taxon>Eukaryota</taxon>
        <taxon>Sar</taxon>
        <taxon>Alveolata</taxon>
        <taxon>Ciliophora</taxon>
        <taxon>Intramacronucleata</taxon>
        <taxon>Spirotrichea</taxon>
        <taxon>Hypotrichia</taxon>
        <taxon>Euplotida</taxon>
        <taxon>Euplotidae</taxon>
        <taxon>Moneuplotes</taxon>
    </lineage>
</organism>
<dbReference type="AlphaFoldDB" id="A0AAD1UHD8"/>
<gene>
    <name evidence="2" type="ORF">ECRASSUSDP1_LOCUS6665</name>
</gene>
<evidence type="ECO:0000313" key="2">
    <source>
        <dbReference type="EMBL" id="CAI2365316.1"/>
    </source>
</evidence>
<proteinExistence type="predicted"/>
<dbReference type="Proteomes" id="UP001295684">
    <property type="component" value="Unassembled WGS sequence"/>
</dbReference>
<evidence type="ECO:0000256" key="1">
    <source>
        <dbReference type="SAM" id="MobiDB-lite"/>
    </source>
</evidence>
<feature type="compositionally biased region" description="Polar residues" evidence="1">
    <location>
        <begin position="96"/>
        <end position="106"/>
    </location>
</feature>